<dbReference type="RefSeq" id="XP_009525225.1">
    <property type="nucleotide sequence ID" value="XM_009526930.1"/>
</dbReference>
<dbReference type="GO" id="GO:0005200">
    <property type="term" value="F:structural constituent of cytoskeleton"/>
    <property type="evidence" value="ECO:0007669"/>
    <property type="project" value="TreeGrafter"/>
</dbReference>
<dbReference type="EMBL" id="JH159153">
    <property type="protein sequence ID" value="EGZ22508.1"/>
    <property type="molecule type" value="Genomic_DNA"/>
</dbReference>
<dbReference type="Gene3D" id="1.10.287.1490">
    <property type="match status" value="1"/>
</dbReference>
<keyword evidence="4" id="KW-1185">Reference proteome</keyword>
<dbReference type="InParanoid" id="G4Z7X3"/>
<evidence type="ECO:0000313" key="4">
    <source>
        <dbReference type="Proteomes" id="UP000002640"/>
    </source>
</evidence>
<organism evidence="3 4">
    <name type="scientific">Phytophthora sojae (strain P6497)</name>
    <name type="common">Soybean stem and root rot agent</name>
    <name type="synonym">Phytophthora megasperma f. sp. glycines</name>
    <dbReference type="NCBI Taxonomy" id="1094619"/>
    <lineage>
        <taxon>Eukaryota</taxon>
        <taxon>Sar</taxon>
        <taxon>Stramenopiles</taxon>
        <taxon>Oomycota</taxon>
        <taxon>Peronosporomycetes</taxon>
        <taxon>Peronosporales</taxon>
        <taxon>Peronosporaceae</taxon>
        <taxon>Phytophthora</taxon>
    </lineage>
</organism>
<dbReference type="KEGG" id="psoj:PHYSODRAFT_462902"/>
<feature type="coiled-coil region" evidence="1">
    <location>
        <begin position="612"/>
        <end position="723"/>
    </location>
</feature>
<accession>G4Z7X3</accession>
<feature type="coiled-coil region" evidence="1">
    <location>
        <begin position="455"/>
        <end position="552"/>
    </location>
</feature>
<feature type="region of interest" description="Disordered" evidence="2">
    <location>
        <begin position="62"/>
        <end position="84"/>
    </location>
</feature>
<feature type="non-terminal residue" evidence="3">
    <location>
        <position position="827"/>
    </location>
</feature>
<evidence type="ECO:0000256" key="2">
    <source>
        <dbReference type="SAM" id="MobiDB-lite"/>
    </source>
</evidence>
<feature type="coiled-coil region" evidence="1">
    <location>
        <begin position="321"/>
        <end position="369"/>
    </location>
</feature>
<gene>
    <name evidence="3" type="ORF">PHYSODRAFT_462902</name>
</gene>
<dbReference type="PANTHER" id="PTHR47357">
    <property type="entry name" value="COP1-INTERACTIVE PROTEIN 1"/>
    <property type="match status" value="1"/>
</dbReference>
<evidence type="ECO:0000256" key="1">
    <source>
        <dbReference type="SAM" id="Coils"/>
    </source>
</evidence>
<feature type="compositionally biased region" description="Low complexity" evidence="2">
    <location>
        <begin position="380"/>
        <end position="390"/>
    </location>
</feature>
<keyword evidence="1" id="KW-0175">Coiled coil</keyword>
<sequence>MLEDKQQQERETQELVAENHSLQAKVDDLAQQLSGARQQQEDTEQMYLEVASRLNQALRDNDELKKAKRADGDADADADDASGRTKELETQIAALELEKQQLAQQIETLTLSSEKAQAELADAAEIREKLLVHVGIDLSYESIESLLDTKNNEIQMLTEQLAAAEAPKEQAIREAVSAAIVEAEGLRDQLEALQGQYESLTTEKVAADKTVEELRAELERVAEEHSTSLSAKEDEHRQAYESLEEKQAGYVTQLEDSQTQTQQLSEDFATIRSKIEGLVAALQIDTPKSVSDDAADCHNSQMVELQSYLKHIQEELVGAGKADLQSDVDDLQERIRAYETENQQLVAKLEECENQLKARASEIEKLAARRMSGDTDKCASSSEDSASVTSNGEPAESFSGDASDLERELEATKAHLHAVEAEMAACKAENLRMIFEVAKTADGVSKLKQDHETLLETHQKKSSELDAMIEELESMKSANQALESDLKSKTEDLRCHLETSAMQKEDLQSIVANLSTAVDNAEKEKHKIKRDLEDIKNENDVLEERISELHAVADSKTEADEWQEKDREVEELRSSLVQAKVDFLEQKHQLTALEKKLVAVSKSSGPACTINNASLEAERREFEAALIEMIEMEKKLQVAYEAKQSLESTLQERMEAKNELENRLSVAEDKIAELEQQLEQKVALIATIEEQLRSVEEEREKLADEFAKTKSKLERSRGKLEEKAIEFEAFKTTTNMLKDERSRLFNEIAMLKDKIAKSEVQKAAMADSQELANEELEEQLNELADKIAEIEAEKQDLRARLEDTIYRSEEDIHQLRERLYMLEEEKS</sequence>
<reference evidence="3 4" key="1">
    <citation type="journal article" date="2006" name="Science">
        <title>Phytophthora genome sequences uncover evolutionary origins and mechanisms of pathogenesis.</title>
        <authorList>
            <person name="Tyler B.M."/>
            <person name="Tripathy S."/>
            <person name="Zhang X."/>
            <person name="Dehal P."/>
            <person name="Jiang R.H."/>
            <person name="Aerts A."/>
            <person name="Arredondo F.D."/>
            <person name="Baxter L."/>
            <person name="Bensasson D."/>
            <person name="Beynon J.L."/>
            <person name="Chapman J."/>
            <person name="Damasceno C.M."/>
            <person name="Dorrance A.E."/>
            <person name="Dou D."/>
            <person name="Dickerman A.W."/>
            <person name="Dubchak I.L."/>
            <person name="Garbelotto M."/>
            <person name="Gijzen M."/>
            <person name="Gordon S.G."/>
            <person name="Govers F."/>
            <person name="Grunwald N.J."/>
            <person name="Huang W."/>
            <person name="Ivors K.L."/>
            <person name="Jones R.W."/>
            <person name="Kamoun S."/>
            <person name="Krampis K."/>
            <person name="Lamour K.H."/>
            <person name="Lee M.K."/>
            <person name="McDonald W.H."/>
            <person name="Medina M."/>
            <person name="Meijer H.J."/>
            <person name="Nordberg E.K."/>
            <person name="Maclean D.J."/>
            <person name="Ospina-Giraldo M.D."/>
            <person name="Morris P.F."/>
            <person name="Phuntumart V."/>
            <person name="Putnam N.H."/>
            <person name="Rash S."/>
            <person name="Rose J.K."/>
            <person name="Sakihama Y."/>
            <person name="Salamov A.A."/>
            <person name="Savidor A."/>
            <person name="Scheuring C.F."/>
            <person name="Smith B.M."/>
            <person name="Sobral B.W."/>
            <person name="Terry A."/>
            <person name="Torto-Alalibo T.A."/>
            <person name="Win J."/>
            <person name="Xu Z."/>
            <person name="Zhang H."/>
            <person name="Grigoriev I.V."/>
            <person name="Rokhsar D.S."/>
            <person name="Boore J.L."/>
        </authorList>
    </citation>
    <scope>NUCLEOTIDE SEQUENCE [LARGE SCALE GENOMIC DNA]</scope>
    <source>
        <strain evidence="3 4">P6497</strain>
    </source>
</reference>
<feature type="region of interest" description="Disordered" evidence="2">
    <location>
        <begin position="1"/>
        <end position="23"/>
    </location>
</feature>
<dbReference type="AlphaFoldDB" id="G4Z7X3"/>
<dbReference type="GeneID" id="20653312"/>
<protein>
    <submittedName>
        <fullName evidence="3">Uncharacterized protein</fullName>
    </submittedName>
</protein>
<dbReference type="PANTHER" id="PTHR47357:SF1">
    <property type="entry name" value="SPINDLE POLE BODY COMPONENT 110"/>
    <property type="match status" value="1"/>
</dbReference>
<feature type="coiled-coil region" evidence="1">
    <location>
        <begin position="766"/>
        <end position="825"/>
    </location>
</feature>
<dbReference type="OMA" id="NHEPELH"/>
<dbReference type="GO" id="GO:0005856">
    <property type="term" value="C:cytoskeleton"/>
    <property type="evidence" value="ECO:0007669"/>
    <property type="project" value="TreeGrafter"/>
</dbReference>
<dbReference type="Proteomes" id="UP000002640">
    <property type="component" value="Unassembled WGS sequence"/>
</dbReference>
<feature type="compositionally biased region" description="Basic and acidic residues" evidence="2">
    <location>
        <begin position="1"/>
        <end position="13"/>
    </location>
</feature>
<proteinExistence type="predicted"/>
<evidence type="ECO:0000313" key="3">
    <source>
        <dbReference type="EMBL" id="EGZ22508.1"/>
    </source>
</evidence>
<feature type="region of interest" description="Disordered" evidence="2">
    <location>
        <begin position="370"/>
        <end position="405"/>
    </location>
</feature>
<name>G4Z7X3_PHYSP</name>
<feature type="compositionally biased region" description="Basic and acidic residues" evidence="2">
    <location>
        <begin position="62"/>
        <end position="72"/>
    </location>
</feature>
<dbReference type="SMR" id="G4Z7X3"/>